<feature type="active site" description="Proton acceptor" evidence="2">
    <location>
        <position position="238"/>
    </location>
</feature>
<evidence type="ECO:0000259" key="3">
    <source>
        <dbReference type="PROSITE" id="PS51635"/>
    </source>
</evidence>
<evidence type="ECO:0000256" key="1">
    <source>
        <dbReference type="ARBA" id="ARBA00023098"/>
    </source>
</evidence>
<dbReference type="EMBL" id="JACJTA010000020">
    <property type="protein sequence ID" value="MBD2605242.1"/>
    <property type="molecule type" value="Genomic_DNA"/>
</dbReference>
<reference evidence="4 5" key="1">
    <citation type="journal article" date="2020" name="ISME J.">
        <title>Comparative genomics reveals insights into cyanobacterial evolution and habitat adaptation.</title>
        <authorList>
            <person name="Chen M.Y."/>
            <person name="Teng W.K."/>
            <person name="Zhao L."/>
            <person name="Hu C.X."/>
            <person name="Zhou Y.K."/>
            <person name="Han B.P."/>
            <person name="Song L.R."/>
            <person name="Shu W.S."/>
        </authorList>
    </citation>
    <scope>NUCLEOTIDE SEQUENCE [LARGE SCALE GENOMIC DNA]</scope>
    <source>
        <strain evidence="4 5">FACHB-248</strain>
    </source>
</reference>
<feature type="short sequence motif" description="GXGXXG" evidence="2">
    <location>
        <begin position="16"/>
        <end position="21"/>
    </location>
</feature>
<accession>A0ABR8GPU4</accession>
<evidence type="ECO:0000256" key="2">
    <source>
        <dbReference type="PROSITE-ProRule" id="PRU01161"/>
    </source>
</evidence>
<dbReference type="PANTHER" id="PTHR24138:SF10">
    <property type="entry name" value="PHOSPHOLIPASE A2"/>
    <property type="match status" value="1"/>
</dbReference>
<gene>
    <name evidence="4" type="ORF">H6G81_12025</name>
</gene>
<keyword evidence="5" id="KW-1185">Reference proteome</keyword>
<dbReference type="PROSITE" id="PS51635">
    <property type="entry name" value="PNPLA"/>
    <property type="match status" value="1"/>
</dbReference>
<dbReference type="Proteomes" id="UP000660380">
    <property type="component" value="Unassembled WGS sequence"/>
</dbReference>
<dbReference type="Gene3D" id="3.40.1090.10">
    <property type="entry name" value="Cytosolic phospholipase A2 catalytic domain"/>
    <property type="match status" value="1"/>
</dbReference>
<evidence type="ECO:0000313" key="4">
    <source>
        <dbReference type="EMBL" id="MBD2605242.1"/>
    </source>
</evidence>
<evidence type="ECO:0000313" key="5">
    <source>
        <dbReference type="Proteomes" id="UP000660380"/>
    </source>
</evidence>
<comment type="caution">
    <text evidence="4">The sequence shown here is derived from an EMBL/GenBank/DDBJ whole genome shotgun (WGS) entry which is preliminary data.</text>
</comment>
<name>A0ABR8GPU4_9CYAN</name>
<feature type="domain" description="PNPLA" evidence="3">
    <location>
        <begin position="12"/>
        <end position="251"/>
    </location>
</feature>
<feature type="short sequence motif" description="GXSXG" evidence="2">
    <location>
        <begin position="51"/>
        <end position="55"/>
    </location>
</feature>
<dbReference type="SUPFAM" id="SSF52151">
    <property type="entry name" value="FabD/lysophospholipase-like"/>
    <property type="match status" value="1"/>
</dbReference>
<dbReference type="PANTHER" id="PTHR24138">
    <property type="entry name" value="INTRACELLLAR PHOSPHOLIPASE A FAMILY"/>
    <property type="match status" value="1"/>
</dbReference>
<dbReference type="InterPro" id="IPR016035">
    <property type="entry name" value="Acyl_Trfase/lysoPLipase"/>
</dbReference>
<keyword evidence="1 2" id="KW-0443">Lipid metabolism</keyword>
<dbReference type="InterPro" id="IPR002641">
    <property type="entry name" value="PNPLA_dom"/>
</dbReference>
<dbReference type="InterPro" id="IPR047156">
    <property type="entry name" value="Teg/CotR/CapV-like"/>
</dbReference>
<dbReference type="Pfam" id="PF01734">
    <property type="entry name" value="Patatin"/>
    <property type="match status" value="1"/>
</dbReference>
<organism evidence="4 5">
    <name type="scientific">Scytonema hofmannii FACHB-248</name>
    <dbReference type="NCBI Taxonomy" id="1842502"/>
    <lineage>
        <taxon>Bacteria</taxon>
        <taxon>Bacillati</taxon>
        <taxon>Cyanobacteriota</taxon>
        <taxon>Cyanophyceae</taxon>
        <taxon>Nostocales</taxon>
        <taxon>Scytonemataceae</taxon>
        <taxon>Scytonema</taxon>
    </lineage>
</organism>
<keyword evidence="2" id="KW-0378">Hydrolase</keyword>
<keyword evidence="2" id="KW-0442">Lipid degradation</keyword>
<feature type="active site" description="Nucleophile" evidence="2">
    <location>
        <position position="53"/>
    </location>
</feature>
<feature type="short sequence motif" description="DGA/G" evidence="2">
    <location>
        <begin position="238"/>
        <end position="240"/>
    </location>
</feature>
<dbReference type="CDD" id="cd07199">
    <property type="entry name" value="Pat17_PNPLA8_PNPLA9_like"/>
    <property type="match status" value="1"/>
</dbReference>
<dbReference type="RefSeq" id="WP_051502879.1">
    <property type="nucleotide sequence ID" value="NZ_JACJTA010000020.1"/>
</dbReference>
<protein>
    <submittedName>
        <fullName evidence="4">Patatin-like phospholipase family protein</fullName>
    </submittedName>
</protein>
<sequence length="443" mass="50304">MVNNSDKPFRILSLDGGGIRGIISALILQQVEKELEEKGTSLLEHFDMIAGTSTGSLLAAGVAIGKPIKDLIEMYEKEGETIFPYHGFWSVFNIVKRAKIILKYGLSSPKYDNEGLIKVLKKVLTINGKEVTLKDVGKNEGQEIPKPILLILAYDTLYRNTTFFTNYYDRKKARNELPWYLKQPLWKICVSSASAPTFFPGFELDHEEYLYANYDEKKIIKNEKGEEIRTQWSFPHVDGGVTANNPSLCAIAHALDLGYKLENISLLSIGAGQDTEPYEFKKMRGWGLIGWGTRISNVFMAGQGELQDRICKSLMGEEKYLRLQFELNQTVYIKEDIQEGNELYNKMCKEVLKGQKITPNQDILSALKEFAQKPVIENKYLRKNSLIKKRIDNDMANASLGNIQVLKEAAVKYINGDKKNESSEVQKAIKKFIREEVLVTFSK</sequence>
<proteinExistence type="predicted"/>